<accession>A0ABW5TIR3</accession>
<dbReference type="PANTHER" id="PTHR36115">
    <property type="entry name" value="PROLINE-RICH ANTIGEN HOMOLOG-RELATED"/>
    <property type="match status" value="1"/>
</dbReference>
<evidence type="ECO:0000256" key="1">
    <source>
        <dbReference type="ARBA" id="ARBA00004651"/>
    </source>
</evidence>
<organism evidence="8 9">
    <name type="scientific">Enterococcus camelliae</name>
    <dbReference type="NCBI Taxonomy" id="453959"/>
    <lineage>
        <taxon>Bacteria</taxon>
        <taxon>Bacillati</taxon>
        <taxon>Bacillota</taxon>
        <taxon>Bacilli</taxon>
        <taxon>Lactobacillales</taxon>
        <taxon>Enterococcaceae</taxon>
        <taxon>Enterococcus</taxon>
    </lineage>
</organism>
<keyword evidence="3 6" id="KW-0812">Transmembrane</keyword>
<dbReference type="Proteomes" id="UP001597427">
    <property type="component" value="Unassembled WGS sequence"/>
</dbReference>
<feature type="transmembrane region" description="Helical" evidence="6">
    <location>
        <begin position="97"/>
        <end position="115"/>
    </location>
</feature>
<feature type="transmembrane region" description="Helical" evidence="6">
    <location>
        <begin position="152"/>
        <end position="170"/>
    </location>
</feature>
<reference evidence="9" key="1">
    <citation type="journal article" date="2019" name="Int. J. Syst. Evol. Microbiol.">
        <title>The Global Catalogue of Microorganisms (GCM) 10K type strain sequencing project: providing services to taxonomists for standard genome sequencing and annotation.</title>
        <authorList>
            <consortium name="The Broad Institute Genomics Platform"/>
            <consortium name="The Broad Institute Genome Sequencing Center for Infectious Disease"/>
            <person name="Wu L."/>
            <person name="Ma J."/>
        </authorList>
    </citation>
    <scope>NUCLEOTIDE SEQUENCE [LARGE SCALE GENOMIC DNA]</scope>
    <source>
        <strain evidence="9">TISTR 932</strain>
    </source>
</reference>
<dbReference type="PANTHER" id="PTHR36115:SF9">
    <property type="entry name" value="LMO1584 PROTEIN"/>
    <property type="match status" value="1"/>
</dbReference>
<gene>
    <name evidence="8" type="ORF">ACFSR0_04625</name>
</gene>
<dbReference type="RefSeq" id="WP_379980391.1">
    <property type="nucleotide sequence ID" value="NZ_JBHUMO010000033.1"/>
</dbReference>
<dbReference type="InterPro" id="IPR051791">
    <property type="entry name" value="Pra-immunoreactive"/>
</dbReference>
<keyword evidence="4 6" id="KW-1133">Transmembrane helix</keyword>
<name>A0ABW5TIR3_9ENTE</name>
<evidence type="ECO:0000313" key="9">
    <source>
        <dbReference type="Proteomes" id="UP001597427"/>
    </source>
</evidence>
<dbReference type="InterPro" id="IPR010432">
    <property type="entry name" value="RDD"/>
</dbReference>
<evidence type="ECO:0000259" key="7">
    <source>
        <dbReference type="Pfam" id="PF06271"/>
    </source>
</evidence>
<protein>
    <submittedName>
        <fullName evidence="8">RDD family protein</fullName>
    </submittedName>
</protein>
<evidence type="ECO:0000256" key="5">
    <source>
        <dbReference type="ARBA" id="ARBA00023136"/>
    </source>
</evidence>
<evidence type="ECO:0000256" key="2">
    <source>
        <dbReference type="ARBA" id="ARBA00022475"/>
    </source>
</evidence>
<evidence type="ECO:0000256" key="4">
    <source>
        <dbReference type="ARBA" id="ARBA00022989"/>
    </source>
</evidence>
<dbReference type="Pfam" id="PF06271">
    <property type="entry name" value="RDD"/>
    <property type="match status" value="1"/>
</dbReference>
<feature type="transmembrane region" description="Helical" evidence="6">
    <location>
        <begin position="64"/>
        <end position="85"/>
    </location>
</feature>
<comment type="caution">
    <text evidence="8">The sequence shown here is derived from an EMBL/GenBank/DDBJ whole genome shotgun (WGS) entry which is preliminary data.</text>
</comment>
<evidence type="ECO:0000313" key="8">
    <source>
        <dbReference type="EMBL" id="MFD2728714.1"/>
    </source>
</evidence>
<comment type="subcellular location">
    <subcellularLocation>
        <location evidence="1">Cell membrane</location>
        <topology evidence="1">Multi-pass membrane protein</topology>
    </subcellularLocation>
</comment>
<feature type="domain" description="RDD" evidence="7">
    <location>
        <begin position="58"/>
        <end position="184"/>
    </location>
</feature>
<evidence type="ECO:0000256" key="3">
    <source>
        <dbReference type="ARBA" id="ARBA00022692"/>
    </source>
</evidence>
<sequence length="221" mass="25279">MTRYRSEDNNEFYQQLINKRKPAPIQGTSLKQAQEKWSGLNPENFHKEPDFPTYFFVGFWIRMWAFLIDLLCIKGITVATIGFFARFQILEPNNSLLSIYGLLAAGLYYGYFILLTKYNHGQTIGKMIFGIRVVSLVDAELTWQTVLMREGVGRFILSFPWVGLLGYLPILGTTKKQQLADYFSETSVVSLTTLSAFSHRQEVLSADESSQIAHEEMSYNG</sequence>
<evidence type="ECO:0000256" key="6">
    <source>
        <dbReference type="SAM" id="Phobius"/>
    </source>
</evidence>
<proteinExistence type="predicted"/>
<keyword evidence="2" id="KW-1003">Cell membrane</keyword>
<dbReference type="EMBL" id="JBHUMO010000033">
    <property type="protein sequence ID" value="MFD2728714.1"/>
    <property type="molecule type" value="Genomic_DNA"/>
</dbReference>
<keyword evidence="5 6" id="KW-0472">Membrane</keyword>
<keyword evidence="9" id="KW-1185">Reference proteome</keyword>